<reference evidence="3 4" key="1">
    <citation type="submission" date="2023-09" db="EMBL/GenBank/DDBJ databases">
        <title>Multi-omics analysis of a traditional fermented food reveals byproduct-associated fungal strains for waste-to-food upcycling.</title>
        <authorList>
            <consortium name="Lawrence Berkeley National Laboratory"/>
            <person name="Rekdal V.M."/>
            <person name="Villalobos-Escobedo J.M."/>
            <person name="Rodriguez-Valeron N."/>
            <person name="Garcia M.O."/>
            <person name="Vasquez D.P."/>
            <person name="Damayanti I."/>
            <person name="Sorensen P.M."/>
            <person name="Baidoo E.E."/>
            <person name="De Carvalho A.C."/>
            <person name="Riley R."/>
            <person name="Lipzen A."/>
            <person name="He G."/>
            <person name="Yan M."/>
            <person name="Haridas S."/>
            <person name="Daum C."/>
            <person name="Yoshinaga Y."/>
            <person name="Ng V."/>
            <person name="Grigoriev I.V."/>
            <person name="Munk R."/>
            <person name="Nuraida L."/>
            <person name="Wijaya C.H."/>
            <person name="Morales P.-C."/>
            <person name="Keasling J.D."/>
        </authorList>
    </citation>
    <scope>NUCLEOTIDE SEQUENCE [LARGE SCALE GENOMIC DNA]</scope>
    <source>
        <strain evidence="3 4">FGSC 2613</strain>
    </source>
</reference>
<dbReference type="PANTHER" id="PTHR35391">
    <property type="entry name" value="C2H2-TYPE DOMAIN-CONTAINING PROTEIN-RELATED"/>
    <property type="match status" value="1"/>
</dbReference>
<gene>
    <name evidence="3" type="ORF">QR685DRAFT_451454</name>
</gene>
<protein>
    <recommendedName>
        <fullName evidence="2">Oxidoreductase acuF-like C2H2 type zinc-finger domain-containing protein</fullName>
    </recommendedName>
</protein>
<feature type="domain" description="Oxidoreductase acuF-like C2H2 type zinc-finger" evidence="2">
    <location>
        <begin position="118"/>
        <end position="145"/>
    </location>
</feature>
<feature type="non-terminal residue" evidence="3">
    <location>
        <position position="1"/>
    </location>
</feature>
<keyword evidence="4" id="KW-1185">Reference proteome</keyword>
<evidence type="ECO:0000259" key="2">
    <source>
        <dbReference type="Pfam" id="PF26082"/>
    </source>
</evidence>
<feature type="compositionally biased region" description="Basic and acidic residues" evidence="1">
    <location>
        <begin position="295"/>
        <end position="309"/>
    </location>
</feature>
<accession>A0ABR3D0H9</accession>
<comment type="caution">
    <text evidence="3">The sequence shown here is derived from an EMBL/GenBank/DDBJ whole genome shotgun (WGS) entry which is preliminary data.</text>
</comment>
<dbReference type="Pfam" id="PF26082">
    <property type="entry name" value="zf-C2H2_AcuF"/>
    <property type="match status" value="1"/>
</dbReference>
<evidence type="ECO:0000313" key="4">
    <source>
        <dbReference type="Proteomes" id="UP001451303"/>
    </source>
</evidence>
<feature type="compositionally biased region" description="Low complexity" evidence="1">
    <location>
        <begin position="51"/>
        <end position="60"/>
    </location>
</feature>
<evidence type="ECO:0000256" key="1">
    <source>
        <dbReference type="SAM" id="MobiDB-lite"/>
    </source>
</evidence>
<evidence type="ECO:0000313" key="3">
    <source>
        <dbReference type="EMBL" id="KAL0466205.1"/>
    </source>
</evidence>
<feature type="region of interest" description="Disordered" evidence="1">
    <location>
        <begin position="41"/>
        <end position="60"/>
    </location>
</feature>
<dbReference type="EMBL" id="JAVLET010000013">
    <property type="protein sequence ID" value="KAL0466205.1"/>
    <property type="molecule type" value="Genomic_DNA"/>
</dbReference>
<dbReference type="Proteomes" id="UP001451303">
    <property type="component" value="Unassembled WGS sequence"/>
</dbReference>
<name>A0ABR3D0H9_NEUIN</name>
<dbReference type="InterPro" id="IPR058925">
    <property type="entry name" value="zf-C2H2_AcuF"/>
</dbReference>
<sequence>DYIRHKHPKLGDGAQSSRMGRAIAKRRQVIRYCRDHKDNLAAEEEEDKAGSQKATTAKQSSKATTFVAKENLMDVLQGSADILGEEKDAVSLCSVSTTSESLAVLKLPRLADLSPEDDPFECPICYTLQQFRSEQAWRRHAYRDLKAYVCTVGGTECDDKFFEDRTSWFDHELEQHRSEYVCVLCGVKDVQDKRTRDELRQHILGAHGDFESDQLERLEDAGRETITSFKTNDCSFCDDWFKLMANKKPPGREAELGEGFLVSISRFKKHVAMHLEQLAIFTVPRYGHQTDINEDASHGSDSRVIESRSSESVAASFRSKDDLDTEDYRYQSDQMMPTDEVSITQAIRSGLKSQP</sequence>
<proteinExistence type="predicted"/>
<dbReference type="PANTHER" id="PTHR35391:SF7">
    <property type="entry name" value="C2H2-TYPE DOMAIN-CONTAINING PROTEIN"/>
    <property type="match status" value="1"/>
</dbReference>
<organism evidence="3 4">
    <name type="scientific">Neurospora intermedia</name>
    <dbReference type="NCBI Taxonomy" id="5142"/>
    <lineage>
        <taxon>Eukaryota</taxon>
        <taxon>Fungi</taxon>
        <taxon>Dikarya</taxon>
        <taxon>Ascomycota</taxon>
        <taxon>Pezizomycotina</taxon>
        <taxon>Sordariomycetes</taxon>
        <taxon>Sordariomycetidae</taxon>
        <taxon>Sordariales</taxon>
        <taxon>Sordariaceae</taxon>
        <taxon>Neurospora</taxon>
    </lineage>
</organism>
<feature type="region of interest" description="Disordered" evidence="1">
    <location>
        <begin position="292"/>
        <end position="326"/>
    </location>
</feature>